<sequence length="144" mass="16626">LDHLCSVGGFLLLKELFCGLESLLQRSAVGFLLAQLVLKFLEILLECSTGSCERAVWTLLQTKQMFKQFSVLLYKLGVFVSDELLQLDHQLFQVSQPLHRLLGSLRLHWSLVLTGRELRHQHTLFKETDKQHIGRHLPTYSLDR</sequence>
<evidence type="ECO:0000313" key="1">
    <source>
        <dbReference type="EMBL" id="KAA8580282.1"/>
    </source>
</evidence>
<gene>
    <name evidence="1" type="ORF">FQN60_005817</name>
</gene>
<accession>A0A5J5CEG0</accession>
<feature type="non-terminal residue" evidence="1">
    <location>
        <position position="1"/>
    </location>
</feature>
<reference evidence="1 2" key="1">
    <citation type="submission" date="2019-08" db="EMBL/GenBank/DDBJ databases">
        <title>A chromosome-level genome assembly, high-density linkage maps, and genome scans reveal the genomic architecture of hybrid incompatibilities underlying speciation via character displacement in darters (Percidae: Etheostominae).</title>
        <authorList>
            <person name="Moran R.L."/>
            <person name="Catchen J.M."/>
            <person name="Fuller R.C."/>
        </authorList>
    </citation>
    <scope>NUCLEOTIDE SEQUENCE [LARGE SCALE GENOMIC DNA]</scope>
    <source>
        <strain evidence="1">EspeVRDwgs_2016</strain>
        <tissue evidence="1">Muscle</tissue>
    </source>
</reference>
<dbReference type="AlphaFoldDB" id="A0A5J5CEG0"/>
<keyword evidence="2" id="KW-1185">Reference proteome</keyword>
<dbReference type="Proteomes" id="UP000327493">
    <property type="component" value="Chromosome 23"/>
</dbReference>
<evidence type="ECO:0000313" key="2">
    <source>
        <dbReference type="Proteomes" id="UP000327493"/>
    </source>
</evidence>
<dbReference type="EMBL" id="VOFY01000023">
    <property type="protein sequence ID" value="KAA8580282.1"/>
    <property type="molecule type" value="Genomic_DNA"/>
</dbReference>
<name>A0A5J5CEG0_9PERO</name>
<comment type="caution">
    <text evidence="1">The sequence shown here is derived from an EMBL/GenBank/DDBJ whole genome shotgun (WGS) entry which is preliminary data.</text>
</comment>
<protein>
    <submittedName>
        <fullName evidence="1">Uncharacterized protein</fullName>
    </submittedName>
</protein>
<organism evidence="1 2">
    <name type="scientific">Etheostoma spectabile</name>
    <name type="common">orangethroat darter</name>
    <dbReference type="NCBI Taxonomy" id="54343"/>
    <lineage>
        <taxon>Eukaryota</taxon>
        <taxon>Metazoa</taxon>
        <taxon>Chordata</taxon>
        <taxon>Craniata</taxon>
        <taxon>Vertebrata</taxon>
        <taxon>Euteleostomi</taxon>
        <taxon>Actinopterygii</taxon>
        <taxon>Neopterygii</taxon>
        <taxon>Teleostei</taxon>
        <taxon>Neoteleostei</taxon>
        <taxon>Acanthomorphata</taxon>
        <taxon>Eupercaria</taxon>
        <taxon>Perciformes</taxon>
        <taxon>Percoidei</taxon>
        <taxon>Percidae</taxon>
        <taxon>Etheostomatinae</taxon>
        <taxon>Etheostoma</taxon>
    </lineage>
</organism>
<proteinExistence type="predicted"/>